<dbReference type="InterPro" id="IPR001949">
    <property type="entry name" value="NADH-UbQ_OxRdtase_51kDa_CS"/>
</dbReference>
<evidence type="ECO:0000256" key="6">
    <source>
        <dbReference type="ARBA" id="ARBA00022630"/>
    </source>
</evidence>
<keyword evidence="10 14" id="KW-0408">Iron</keyword>
<accession>A0A318E883</accession>
<evidence type="ECO:0000256" key="14">
    <source>
        <dbReference type="RuleBase" id="RU364066"/>
    </source>
</evidence>
<keyword evidence="8 14" id="KW-0479">Metal-binding</keyword>
<dbReference type="Gene3D" id="3.40.50.11540">
    <property type="entry name" value="NADH-ubiquinone oxidoreductase 51kDa subunit"/>
    <property type="match status" value="1"/>
</dbReference>
<reference evidence="16 17" key="1">
    <citation type="submission" date="2018-04" db="EMBL/GenBank/DDBJ databases">
        <title>Genomic Encyclopedia of Type Strains, Phase IV (KMG-IV): sequencing the most valuable type-strain genomes for metagenomic binning, comparative biology and taxonomic classification.</title>
        <authorList>
            <person name="Goeker M."/>
        </authorList>
    </citation>
    <scope>NUCLEOTIDE SEQUENCE [LARGE SCALE GENOMIC DNA]</scope>
    <source>
        <strain evidence="16 17">DSM 104150</strain>
    </source>
</reference>
<dbReference type="InterPro" id="IPR037225">
    <property type="entry name" value="Nuo51_FMN-bd_sf"/>
</dbReference>
<evidence type="ECO:0000256" key="9">
    <source>
        <dbReference type="ARBA" id="ARBA00022967"/>
    </source>
</evidence>
<keyword evidence="17" id="KW-1185">Reference proteome</keyword>
<dbReference type="Gene3D" id="1.20.1440.230">
    <property type="entry name" value="NADH-ubiquinone oxidoreductase 51kDa subunit, iron-sulphur binding domain"/>
    <property type="match status" value="1"/>
</dbReference>
<evidence type="ECO:0000313" key="16">
    <source>
        <dbReference type="EMBL" id="PXV65647.1"/>
    </source>
</evidence>
<dbReference type="FunFam" id="1.20.1440.230:FF:000002">
    <property type="entry name" value="NADH-quinone oxidoreductase subunit F"/>
    <property type="match status" value="1"/>
</dbReference>
<dbReference type="Pfam" id="PF10589">
    <property type="entry name" value="NADH_4Fe-4S"/>
    <property type="match status" value="1"/>
</dbReference>
<organism evidence="16 17">
    <name type="scientific">Sinimarinibacterium flocculans</name>
    <dbReference type="NCBI Taxonomy" id="985250"/>
    <lineage>
        <taxon>Bacteria</taxon>
        <taxon>Pseudomonadati</taxon>
        <taxon>Pseudomonadota</taxon>
        <taxon>Gammaproteobacteria</taxon>
        <taxon>Nevskiales</taxon>
        <taxon>Nevskiaceae</taxon>
        <taxon>Sinimarinibacterium</taxon>
    </lineage>
</organism>
<comment type="function">
    <text evidence="14">NDH-1 shuttles electrons from NADH, via FMN and iron-sulfur (Fe-S) centers, to quinones in the respiratory chain.</text>
</comment>
<dbReference type="SUPFAM" id="SSF140490">
    <property type="entry name" value="Nqo1C-terminal domain-like"/>
    <property type="match status" value="1"/>
</dbReference>
<evidence type="ECO:0000256" key="11">
    <source>
        <dbReference type="ARBA" id="ARBA00023014"/>
    </source>
</evidence>
<dbReference type="AlphaFoldDB" id="A0A318E883"/>
<evidence type="ECO:0000256" key="3">
    <source>
        <dbReference type="ARBA" id="ARBA00007523"/>
    </source>
</evidence>
<dbReference type="PROSITE" id="PS00645">
    <property type="entry name" value="COMPLEX1_51K_2"/>
    <property type="match status" value="1"/>
</dbReference>
<dbReference type="EC" id="7.1.1.-" evidence="14"/>
<protein>
    <recommendedName>
        <fullName evidence="4 14">NADH-quinone oxidoreductase subunit F</fullName>
        <ecNumber evidence="14">7.1.1.-</ecNumber>
    </recommendedName>
</protein>
<dbReference type="GO" id="GO:0008137">
    <property type="term" value="F:NADH dehydrogenase (ubiquinone) activity"/>
    <property type="evidence" value="ECO:0007669"/>
    <property type="project" value="InterPro"/>
</dbReference>
<keyword evidence="9" id="KW-1278">Translocase</keyword>
<dbReference type="GO" id="GO:0046872">
    <property type="term" value="F:metal ion binding"/>
    <property type="evidence" value="ECO:0007669"/>
    <property type="project" value="UniProtKB-KW"/>
</dbReference>
<dbReference type="NCBIfam" id="NF010120">
    <property type="entry name" value="PRK13596.1"/>
    <property type="match status" value="1"/>
</dbReference>
<comment type="caution">
    <text evidence="16">The sequence shown here is derived from an EMBL/GenBank/DDBJ whole genome shotgun (WGS) entry which is preliminary data.</text>
</comment>
<evidence type="ECO:0000256" key="4">
    <source>
        <dbReference type="ARBA" id="ARBA00019901"/>
    </source>
</evidence>
<dbReference type="InterPro" id="IPR019554">
    <property type="entry name" value="Soluble_ligand-bd"/>
</dbReference>
<evidence type="ECO:0000256" key="12">
    <source>
        <dbReference type="ARBA" id="ARBA00023027"/>
    </source>
</evidence>
<evidence type="ECO:0000256" key="7">
    <source>
        <dbReference type="ARBA" id="ARBA00022643"/>
    </source>
</evidence>
<evidence type="ECO:0000256" key="13">
    <source>
        <dbReference type="ARBA" id="ARBA00047712"/>
    </source>
</evidence>
<comment type="cofactor">
    <cofactor evidence="2 14">
        <name>[4Fe-4S] cluster</name>
        <dbReference type="ChEBI" id="CHEBI:49883"/>
    </cofactor>
</comment>
<dbReference type="InterPro" id="IPR011537">
    <property type="entry name" value="NADH-UbQ_OxRdtase_suF"/>
</dbReference>
<evidence type="ECO:0000259" key="15">
    <source>
        <dbReference type="SMART" id="SM00928"/>
    </source>
</evidence>
<keyword evidence="14" id="KW-0874">Quinone</keyword>
<keyword evidence="7 14" id="KW-0288">FMN</keyword>
<dbReference type="NCBIfam" id="TIGR01959">
    <property type="entry name" value="nuoF_fam"/>
    <property type="match status" value="1"/>
</dbReference>
<dbReference type="SUPFAM" id="SSF142984">
    <property type="entry name" value="Nqo1 middle domain-like"/>
    <property type="match status" value="1"/>
</dbReference>
<dbReference type="InterPro" id="IPR037207">
    <property type="entry name" value="Nuop51_4Fe4S-bd_sf"/>
</dbReference>
<dbReference type="Gene3D" id="3.10.20.600">
    <property type="match status" value="1"/>
</dbReference>
<comment type="catalytic activity">
    <reaction evidence="13 14">
        <text>a quinone + NADH + 5 H(+)(in) = a quinol + NAD(+) + 4 H(+)(out)</text>
        <dbReference type="Rhea" id="RHEA:57888"/>
        <dbReference type="ChEBI" id="CHEBI:15378"/>
        <dbReference type="ChEBI" id="CHEBI:24646"/>
        <dbReference type="ChEBI" id="CHEBI:57540"/>
        <dbReference type="ChEBI" id="CHEBI:57945"/>
        <dbReference type="ChEBI" id="CHEBI:132124"/>
    </reaction>
</comment>
<evidence type="ECO:0000313" key="17">
    <source>
        <dbReference type="Proteomes" id="UP000248330"/>
    </source>
</evidence>
<gene>
    <name evidence="16" type="ORF">C8D93_10926</name>
</gene>
<dbReference type="Pfam" id="PF01512">
    <property type="entry name" value="Complex1_51K"/>
    <property type="match status" value="1"/>
</dbReference>
<proteinExistence type="inferred from homology"/>
<dbReference type="PANTHER" id="PTHR43578:SF3">
    <property type="entry name" value="NADH-QUINONE OXIDOREDUCTASE SUBUNIT F"/>
    <property type="match status" value="1"/>
</dbReference>
<feature type="domain" description="NADH-ubiquinone oxidoreductase 51kDa subunit iron-sulphur binding" evidence="15">
    <location>
        <begin position="330"/>
        <end position="375"/>
    </location>
</feature>
<dbReference type="FunFam" id="3.40.50.11540:FF:000001">
    <property type="entry name" value="NADH dehydrogenase [ubiquinone] flavoprotein 1, mitochondrial"/>
    <property type="match status" value="1"/>
</dbReference>
<dbReference type="GO" id="GO:0051287">
    <property type="term" value="F:NAD binding"/>
    <property type="evidence" value="ECO:0007669"/>
    <property type="project" value="UniProtKB-UniRule"/>
</dbReference>
<dbReference type="Gene3D" id="6.10.250.1450">
    <property type="match status" value="1"/>
</dbReference>
<keyword evidence="11 14" id="KW-0411">Iron-sulfur</keyword>
<evidence type="ECO:0000256" key="1">
    <source>
        <dbReference type="ARBA" id="ARBA00001917"/>
    </source>
</evidence>
<evidence type="ECO:0000256" key="8">
    <source>
        <dbReference type="ARBA" id="ARBA00022723"/>
    </source>
</evidence>
<dbReference type="PANTHER" id="PTHR43578">
    <property type="entry name" value="NADH-QUINONE OXIDOREDUCTASE SUBUNIT F"/>
    <property type="match status" value="1"/>
</dbReference>
<evidence type="ECO:0000256" key="10">
    <source>
        <dbReference type="ARBA" id="ARBA00023004"/>
    </source>
</evidence>
<dbReference type="SMART" id="SM00928">
    <property type="entry name" value="NADH_4Fe-4S"/>
    <property type="match status" value="1"/>
</dbReference>
<evidence type="ECO:0000256" key="5">
    <source>
        <dbReference type="ARBA" id="ARBA00022485"/>
    </source>
</evidence>
<dbReference type="Pfam" id="PF10531">
    <property type="entry name" value="SLBB"/>
    <property type="match status" value="1"/>
</dbReference>
<dbReference type="SUPFAM" id="SSF142019">
    <property type="entry name" value="Nqo1 FMN-binding domain-like"/>
    <property type="match status" value="1"/>
</dbReference>
<dbReference type="Proteomes" id="UP000248330">
    <property type="component" value="Unassembled WGS sequence"/>
</dbReference>
<keyword evidence="6 14" id="KW-0285">Flavoprotein</keyword>
<comment type="cofactor">
    <cofactor evidence="1 14">
        <name>FMN</name>
        <dbReference type="ChEBI" id="CHEBI:58210"/>
    </cofactor>
</comment>
<dbReference type="RefSeq" id="WP_211307368.1">
    <property type="nucleotide sequence ID" value="NZ_CAWNXA010000009.1"/>
</dbReference>
<keyword evidence="12 14" id="KW-0520">NAD</keyword>
<keyword evidence="5 14" id="KW-0004">4Fe-4S</keyword>
<dbReference type="GO" id="GO:0051539">
    <property type="term" value="F:4 iron, 4 sulfur cluster binding"/>
    <property type="evidence" value="ECO:0007669"/>
    <property type="project" value="UniProtKB-UniRule"/>
</dbReference>
<dbReference type="InterPro" id="IPR011538">
    <property type="entry name" value="Nuo51_FMN-bd"/>
</dbReference>
<dbReference type="GO" id="GO:0010181">
    <property type="term" value="F:FMN binding"/>
    <property type="evidence" value="ECO:0007669"/>
    <property type="project" value="InterPro"/>
</dbReference>
<dbReference type="EMBL" id="QICN01000009">
    <property type="protein sequence ID" value="PXV65647.1"/>
    <property type="molecule type" value="Genomic_DNA"/>
</dbReference>
<sequence>MSDALNQRPLTARLLATDGVVTLDRYREAGGYEGLRAALAMSPEAIIASVREAGLRGRGGGGFPTAVKWSLVPDTPVQKYVIANGDEMEPGTFKDRLLLERDPHQLIEGMAIAARAIGASVGYVFLRAEYFEAARQVSAAIADAQAAGWLGDDLQGSGFSFHLHLHTSAGRYICGEETALISSLEGGRAIPRAKPPFPAVAGLFGKPTVVNNIETLCNVPHILRLGADWYRGLSRTDEGGTKLYGVSGKVRRPGCWELPMGTTAREIIETHAGGMRDGLKLRGFLPGGASTDFLTDAQLDLPMDYTHIAKSGSRLGTGTMILLDDRTSLLGMLRNLETFFARESCGWCTPCRDGLPWTAKLLGELEAGRGRPEDLELLARQTRLLAPGRTFCAHAPGAMEPLQSALKHFREDFERALAPAAIGEAA</sequence>
<dbReference type="InterPro" id="IPR019575">
    <property type="entry name" value="Nuop51_4Fe4S-bd"/>
</dbReference>
<name>A0A318E883_9GAMM</name>
<evidence type="ECO:0000256" key="2">
    <source>
        <dbReference type="ARBA" id="ARBA00001966"/>
    </source>
</evidence>
<comment type="similarity">
    <text evidence="3 14">Belongs to the complex I 51 kDa subunit family.</text>
</comment>
<dbReference type="GO" id="GO:0048038">
    <property type="term" value="F:quinone binding"/>
    <property type="evidence" value="ECO:0007669"/>
    <property type="project" value="UniProtKB-KW"/>
</dbReference>